<accession>A0ABS0LRJ0</accession>
<dbReference type="PANTHER" id="PTHR46190">
    <property type="entry name" value="SI:CH211-201H21.5-RELATED"/>
    <property type="match status" value="1"/>
</dbReference>
<proteinExistence type="predicted"/>
<reference evidence="2 3" key="1">
    <citation type="submission" date="2020-07" db="EMBL/GenBank/DDBJ databases">
        <title>Facklamia lactis sp. nov., isolated from raw milk.</title>
        <authorList>
            <person name="Doll E.V."/>
            <person name="Huptas C."/>
            <person name="Staib L."/>
            <person name="Wenning M."/>
            <person name="Scherer S."/>
        </authorList>
    </citation>
    <scope>NUCLEOTIDE SEQUENCE [LARGE SCALE GENOMIC DNA]</scope>
    <source>
        <strain evidence="2 3">DSM 111018</strain>
    </source>
</reference>
<evidence type="ECO:0000259" key="1">
    <source>
        <dbReference type="Pfam" id="PF01156"/>
    </source>
</evidence>
<name>A0ABS0LRJ0_9LACT</name>
<dbReference type="InterPro" id="IPR052775">
    <property type="entry name" value="IUN_hydrolase"/>
</dbReference>
<dbReference type="PANTHER" id="PTHR46190:SF1">
    <property type="entry name" value="SI:CH211-201H21.5"/>
    <property type="match status" value="1"/>
</dbReference>
<feature type="domain" description="Inosine/uridine-preferring nucleoside hydrolase" evidence="1">
    <location>
        <begin position="18"/>
        <end position="259"/>
    </location>
</feature>
<dbReference type="Proteomes" id="UP000721415">
    <property type="component" value="Unassembled WGS sequence"/>
</dbReference>
<gene>
    <name evidence="2" type="ORF">HZY91_04085</name>
</gene>
<dbReference type="InterPro" id="IPR036452">
    <property type="entry name" value="Ribo_hydro-like"/>
</dbReference>
<dbReference type="RefSeq" id="WP_197114992.1">
    <property type="nucleotide sequence ID" value="NZ_JACBXQ010000002.1"/>
</dbReference>
<evidence type="ECO:0000313" key="2">
    <source>
        <dbReference type="EMBL" id="MBG9986070.1"/>
    </source>
</evidence>
<dbReference type="SUPFAM" id="SSF53590">
    <property type="entry name" value="Nucleoside hydrolase"/>
    <property type="match status" value="1"/>
</dbReference>
<dbReference type="GO" id="GO:0016787">
    <property type="term" value="F:hydrolase activity"/>
    <property type="evidence" value="ECO:0007669"/>
    <property type="project" value="UniProtKB-KW"/>
</dbReference>
<keyword evidence="3" id="KW-1185">Reference proteome</keyword>
<protein>
    <submittedName>
        <fullName evidence="2">Nucleoside hydrolase</fullName>
    </submittedName>
</protein>
<evidence type="ECO:0000313" key="3">
    <source>
        <dbReference type="Proteomes" id="UP000721415"/>
    </source>
</evidence>
<dbReference type="InterPro" id="IPR001910">
    <property type="entry name" value="Inosine/uridine_hydrolase_dom"/>
</dbReference>
<dbReference type="Gene3D" id="3.90.245.10">
    <property type="entry name" value="Ribonucleoside hydrolase-like"/>
    <property type="match status" value="1"/>
</dbReference>
<sequence>MKVVIDFDNTFYTSNRDVDDALALMYLLGSEGVEVVGITSTFGNASVEEVDCCTLRLIEELGLQEVPYAKGAKENGDYLTPASHLLIELAKKYKGELIILALGSMSNLQGAYLLDSTFYQKVKQIVLMGGTTEPLMFAKQEMLELNFSCDPQATYNVLTKGQNVSIMTGNNCLDLLFTRADYEQAFLGNTSKIAQLIQKYSDPWFVDNELEYGIKGFYNWDSLAAAYLVDPDYFVDEWQDFTISINSLSKGSLIAEDFDPTSYSDSKPLRNVRLNTPHIKKSNKLRRELFDRWLQIKL</sequence>
<comment type="caution">
    <text evidence="2">The sequence shown here is derived from an EMBL/GenBank/DDBJ whole genome shotgun (WGS) entry which is preliminary data.</text>
</comment>
<dbReference type="Pfam" id="PF01156">
    <property type="entry name" value="IU_nuc_hydro"/>
    <property type="match status" value="1"/>
</dbReference>
<dbReference type="EMBL" id="JACBXQ010000002">
    <property type="protein sequence ID" value="MBG9986070.1"/>
    <property type="molecule type" value="Genomic_DNA"/>
</dbReference>
<keyword evidence="2" id="KW-0378">Hydrolase</keyword>
<organism evidence="2 3">
    <name type="scientific">Facklamia lactis</name>
    <dbReference type="NCBI Taxonomy" id="2749967"/>
    <lineage>
        <taxon>Bacteria</taxon>
        <taxon>Bacillati</taxon>
        <taxon>Bacillota</taxon>
        <taxon>Bacilli</taxon>
        <taxon>Lactobacillales</taxon>
        <taxon>Aerococcaceae</taxon>
        <taxon>Facklamia</taxon>
    </lineage>
</organism>